<reference evidence="2" key="1">
    <citation type="journal article" date="2021" name="PeerJ">
        <title>Extensive microbial diversity within the chicken gut microbiome revealed by metagenomics and culture.</title>
        <authorList>
            <person name="Gilroy R."/>
            <person name="Ravi A."/>
            <person name="Getino M."/>
            <person name="Pursley I."/>
            <person name="Horton D.L."/>
            <person name="Alikhan N.F."/>
            <person name="Baker D."/>
            <person name="Gharbi K."/>
            <person name="Hall N."/>
            <person name="Watson M."/>
            <person name="Adriaenssens E.M."/>
            <person name="Foster-Nyarko E."/>
            <person name="Jarju S."/>
            <person name="Secka A."/>
            <person name="Antonio M."/>
            <person name="Oren A."/>
            <person name="Chaudhuri R.R."/>
            <person name="La Ragione R."/>
            <person name="Hildebrand F."/>
            <person name="Pallen M.J."/>
        </authorList>
    </citation>
    <scope>NUCLEOTIDE SEQUENCE</scope>
    <source>
        <strain evidence="2">CHK180-15479</strain>
    </source>
</reference>
<comment type="caution">
    <text evidence="2">The sequence shown here is derived from an EMBL/GenBank/DDBJ whole genome shotgun (WGS) entry which is preliminary data.</text>
</comment>
<dbReference type="InterPro" id="IPR029063">
    <property type="entry name" value="SAM-dependent_MTases_sf"/>
</dbReference>
<dbReference type="GO" id="GO:0008168">
    <property type="term" value="F:methyltransferase activity"/>
    <property type="evidence" value="ECO:0007669"/>
    <property type="project" value="UniProtKB-KW"/>
</dbReference>
<dbReference type="Pfam" id="PF13649">
    <property type="entry name" value="Methyltransf_25"/>
    <property type="match status" value="1"/>
</dbReference>
<evidence type="ECO:0000259" key="1">
    <source>
        <dbReference type="Pfam" id="PF13649"/>
    </source>
</evidence>
<dbReference type="InterPro" id="IPR041698">
    <property type="entry name" value="Methyltransf_25"/>
</dbReference>
<keyword evidence="2" id="KW-0808">Transferase</keyword>
<evidence type="ECO:0000313" key="2">
    <source>
        <dbReference type="EMBL" id="HJC05078.1"/>
    </source>
</evidence>
<organism evidence="2 3">
    <name type="scientific">Candidatus Enterocloster excrementipullorum</name>
    <dbReference type="NCBI Taxonomy" id="2838559"/>
    <lineage>
        <taxon>Bacteria</taxon>
        <taxon>Bacillati</taxon>
        <taxon>Bacillota</taxon>
        <taxon>Clostridia</taxon>
        <taxon>Lachnospirales</taxon>
        <taxon>Lachnospiraceae</taxon>
        <taxon>Enterocloster</taxon>
    </lineage>
</organism>
<keyword evidence="2" id="KW-0489">Methyltransferase</keyword>
<dbReference type="GO" id="GO:0032259">
    <property type="term" value="P:methylation"/>
    <property type="evidence" value="ECO:0007669"/>
    <property type="project" value="UniProtKB-KW"/>
</dbReference>
<accession>A0A9D2SHC0</accession>
<evidence type="ECO:0000313" key="3">
    <source>
        <dbReference type="Proteomes" id="UP000823910"/>
    </source>
</evidence>
<dbReference type="CDD" id="cd02440">
    <property type="entry name" value="AdoMet_MTases"/>
    <property type="match status" value="1"/>
</dbReference>
<sequence>MQDIKKRMTDYWSRRAEGFSSLRLRELQGEKHDLWLAELKKYIPMDRPLRILDLGTGTGFFAFLLAAQGHEVTGIDLTPDMIREAERTAEALGIEASFYVMDAEQPAFAPGSFDALVTRNLTWGLPHLAQAYEAWHDLLKPGGVLVNFDADYCREKEPEALPADHAHKSIAPGLMKEYEAFKEELRPGQKPRPVWDQELLAAAGFRQIQVDRTVWQRIYPKPDEFYNPTPIFTLAAFA</sequence>
<dbReference type="PANTHER" id="PTHR43591">
    <property type="entry name" value="METHYLTRANSFERASE"/>
    <property type="match status" value="1"/>
</dbReference>
<dbReference type="AlphaFoldDB" id="A0A9D2SHC0"/>
<feature type="domain" description="Methyltransferase" evidence="1">
    <location>
        <begin position="51"/>
        <end position="143"/>
    </location>
</feature>
<reference evidence="2" key="2">
    <citation type="submission" date="2021-04" db="EMBL/GenBank/DDBJ databases">
        <authorList>
            <person name="Gilroy R."/>
        </authorList>
    </citation>
    <scope>NUCLEOTIDE SEQUENCE</scope>
    <source>
        <strain evidence="2">CHK180-15479</strain>
    </source>
</reference>
<dbReference type="PANTHER" id="PTHR43591:SF24">
    <property type="entry name" value="2-METHOXY-6-POLYPRENYL-1,4-BENZOQUINOL METHYLASE, MITOCHONDRIAL"/>
    <property type="match status" value="1"/>
</dbReference>
<dbReference type="EMBL" id="DWWT01000008">
    <property type="protein sequence ID" value="HJC05078.1"/>
    <property type="molecule type" value="Genomic_DNA"/>
</dbReference>
<protein>
    <submittedName>
        <fullName evidence="2">Methyltransferase domain-containing protein</fullName>
    </submittedName>
</protein>
<gene>
    <name evidence="2" type="ORF">H9704_02825</name>
</gene>
<dbReference type="Proteomes" id="UP000823910">
    <property type="component" value="Unassembled WGS sequence"/>
</dbReference>
<dbReference type="Gene3D" id="3.40.50.150">
    <property type="entry name" value="Vaccinia Virus protein VP39"/>
    <property type="match status" value="1"/>
</dbReference>
<dbReference type="SUPFAM" id="SSF53335">
    <property type="entry name" value="S-adenosyl-L-methionine-dependent methyltransferases"/>
    <property type="match status" value="1"/>
</dbReference>
<proteinExistence type="predicted"/>
<name>A0A9D2SHC0_9FIRM</name>